<dbReference type="EMBL" id="LR796388">
    <property type="protein sequence ID" value="CAB4141230.1"/>
    <property type="molecule type" value="Genomic_DNA"/>
</dbReference>
<accession>A0A6J5M7Y1</accession>
<sequence length="370" mass="41641">MSFKNLPKALIDSVVSTIQQRNSEYDNLRTSLISEGLKKFGVKREVQLSEDDRRCLRAWVEMKINEMCPNGCGCENYAWVDDPSKVNEDDMPNDEVYHKDGNRMGPKKFEIDESEASDVVKAELEKMGKSLGELSPEEKKALFNKVDSLVKAKNEELDEASSQKQAIDAEIRKLKTELDSAMTSYDSTSKWPRKKVENIFAKIEALVNKKNSLKEYSSDYSTDADKKEIQENIALEPDEIATNKAVAVGSAMSAEPVHADVLKDRNPLDGTFQYRLLLQYTTGGEIYLGAPYEGTHIYPPVSMPGAASIDMLRDMIEGMPFYNRVVEKALKTSLEIPSIDPKFKTTNQVNENVSSQSKPSIKEKRSKKVK</sequence>
<gene>
    <name evidence="3" type="ORF">UFOVP410_69</name>
</gene>
<organism evidence="3">
    <name type="scientific">uncultured Caudovirales phage</name>
    <dbReference type="NCBI Taxonomy" id="2100421"/>
    <lineage>
        <taxon>Viruses</taxon>
        <taxon>Duplodnaviria</taxon>
        <taxon>Heunggongvirae</taxon>
        <taxon>Uroviricota</taxon>
        <taxon>Caudoviricetes</taxon>
        <taxon>Peduoviridae</taxon>
        <taxon>Maltschvirus</taxon>
        <taxon>Maltschvirus maltsch</taxon>
    </lineage>
</organism>
<protein>
    <submittedName>
        <fullName evidence="3">Uncharacterized protein</fullName>
    </submittedName>
</protein>
<evidence type="ECO:0000256" key="2">
    <source>
        <dbReference type="SAM" id="MobiDB-lite"/>
    </source>
</evidence>
<proteinExistence type="predicted"/>
<feature type="coiled-coil region" evidence="1">
    <location>
        <begin position="150"/>
        <end position="184"/>
    </location>
</feature>
<evidence type="ECO:0000256" key="1">
    <source>
        <dbReference type="SAM" id="Coils"/>
    </source>
</evidence>
<keyword evidence="1" id="KW-0175">Coiled coil</keyword>
<feature type="region of interest" description="Disordered" evidence="2">
    <location>
        <begin position="343"/>
        <end position="370"/>
    </location>
</feature>
<evidence type="ECO:0000313" key="3">
    <source>
        <dbReference type="EMBL" id="CAB4141230.1"/>
    </source>
</evidence>
<feature type="compositionally biased region" description="Polar residues" evidence="2">
    <location>
        <begin position="344"/>
        <end position="359"/>
    </location>
</feature>
<name>A0A6J5M7Y1_9CAUD</name>
<reference evidence="3" key="1">
    <citation type="submission" date="2020-04" db="EMBL/GenBank/DDBJ databases">
        <authorList>
            <person name="Chiriac C."/>
            <person name="Salcher M."/>
            <person name="Ghai R."/>
            <person name="Kavagutti S V."/>
        </authorList>
    </citation>
    <scope>NUCLEOTIDE SEQUENCE</scope>
</reference>